<feature type="transmembrane region" description="Helical" evidence="1">
    <location>
        <begin position="45"/>
        <end position="68"/>
    </location>
</feature>
<comment type="caution">
    <text evidence="2">The sequence shown here is derived from an EMBL/GenBank/DDBJ whole genome shotgun (WGS) entry which is preliminary data.</text>
</comment>
<evidence type="ECO:0008006" key="4">
    <source>
        <dbReference type="Google" id="ProtNLM"/>
    </source>
</evidence>
<keyword evidence="1" id="KW-0472">Membrane</keyword>
<proteinExistence type="predicted"/>
<feature type="transmembrane region" description="Helical" evidence="1">
    <location>
        <begin position="12"/>
        <end position="33"/>
    </location>
</feature>
<dbReference type="EMBL" id="LDTE01000117">
    <property type="protein sequence ID" value="KTT96148.1"/>
    <property type="molecule type" value="Genomic_DNA"/>
</dbReference>
<name>A0A147ILM9_9SPHN</name>
<keyword evidence="1" id="KW-1133">Transmembrane helix</keyword>
<dbReference type="PATRIC" id="fig|33051.4.peg.685"/>
<organism evidence="2 3">
    <name type="scientific">Sphingomonas sanguinis</name>
    <dbReference type="NCBI Taxonomy" id="33051"/>
    <lineage>
        <taxon>Bacteria</taxon>
        <taxon>Pseudomonadati</taxon>
        <taxon>Pseudomonadota</taxon>
        <taxon>Alphaproteobacteria</taxon>
        <taxon>Sphingomonadales</taxon>
        <taxon>Sphingomonadaceae</taxon>
        <taxon>Sphingomonas</taxon>
    </lineage>
</organism>
<gene>
    <name evidence="2" type="ORF">SB4_16265</name>
</gene>
<evidence type="ECO:0000313" key="3">
    <source>
        <dbReference type="Proteomes" id="UP000074072"/>
    </source>
</evidence>
<evidence type="ECO:0000313" key="2">
    <source>
        <dbReference type="EMBL" id="KTT96148.1"/>
    </source>
</evidence>
<dbReference type="OrthoDB" id="7573377at2"/>
<protein>
    <recommendedName>
        <fullName evidence="4">Transmembrane protein</fullName>
    </recommendedName>
</protein>
<evidence type="ECO:0000256" key="1">
    <source>
        <dbReference type="SAM" id="Phobius"/>
    </source>
</evidence>
<dbReference type="Proteomes" id="UP000074072">
    <property type="component" value="Unassembled WGS sequence"/>
</dbReference>
<accession>A0A147ILM9</accession>
<feature type="transmembrane region" description="Helical" evidence="1">
    <location>
        <begin position="74"/>
        <end position="93"/>
    </location>
</feature>
<dbReference type="AlphaFoldDB" id="A0A147ILM9"/>
<keyword evidence="1" id="KW-0812">Transmembrane</keyword>
<sequence length="110" mass="12427">MTFGFSTLLDLLSWIVAVALGAKVLATLILLNFDKSVWDRPGWGAVLWWSTKVTPIIAVPCVIYIAWLQGMTDQVWIFVGLMLFVMVAVPWKIRQRRARIADRATMESSS</sequence>
<reference evidence="2 3" key="1">
    <citation type="journal article" date="2016" name="Front. Microbiol.">
        <title>Genomic Resource of Rice Seed Associated Bacteria.</title>
        <authorList>
            <person name="Midha S."/>
            <person name="Bansal K."/>
            <person name="Sharma S."/>
            <person name="Kumar N."/>
            <person name="Patil P.P."/>
            <person name="Chaudhry V."/>
            <person name="Patil P.B."/>
        </authorList>
    </citation>
    <scope>NUCLEOTIDE SEQUENCE [LARGE SCALE GENOMIC DNA]</scope>
    <source>
        <strain evidence="2 3">SB4</strain>
    </source>
</reference>